<gene>
    <name evidence="6" type="ORF">ACFSFY_01625</name>
</gene>
<dbReference type="CDD" id="cd05466">
    <property type="entry name" value="PBP2_LTTR_substrate"/>
    <property type="match status" value="1"/>
</dbReference>
<evidence type="ECO:0000256" key="1">
    <source>
        <dbReference type="ARBA" id="ARBA00009437"/>
    </source>
</evidence>
<feature type="domain" description="LysR substrate-binding" evidence="5">
    <location>
        <begin position="7"/>
        <end position="209"/>
    </location>
</feature>
<dbReference type="Gene3D" id="3.40.190.290">
    <property type="match status" value="1"/>
</dbReference>
<evidence type="ECO:0000313" key="7">
    <source>
        <dbReference type="Proteomes" id="UP001597218"/>
    </source>
</evidence>
<keyword evidence="3" id="KW-0238">DNA-binding</keyword>
<organism evidence="6 7">
    <name type="scientific">Sporosarcina siberiensis</name>
    <dbReference type="NCBI Taxonomy" id="1365606"/>
    <lineage>
        <taxon>Bacteria</taxon>
        <taxon>Bacillati</taxon>
        <taxon>Bacillota</taxon>
        <taxon>Bacilli</taxon>
        <taxon>Bacillales</taxon>
        <taxon>Caryophanaceae</taxon>
        <taxon>Sporosarcina</taxon>
    </lineage>
</organism>
<dbReference type="SUPFAM" id="SSF53850">
    <property type="entry name" value="Periplasmic binding protein-like II"/>
    <property type="match status" value="1"/>
</dbReference>
<dbReference type="PANTHER" id="PTHR30346">
    <property type="entry name" value="TRANSCRIPTIONAL DUAL REGULATOR HCAR-RELATED"/>
    <property type="match status" value="1"/>
</dbReference>
<evidence type="ECO:0000313" key="6">
    <source>
        <dbReference type="EMBL" id="MFD1926774.1"/>
    </source>
</evidence>
<dbReference type="RefSeq" id="WP_381535431.1">
    <property type="nucleotide sequence ID" value="NZ_JBHUGI010000004.1"/>
</dbReference>
<protein>
    <submittedName>
        <fullName evidence="6">LysR family transcriptional regulator substrate-binding protein</fullName>
    </submittedName>
</protein>
<evidence type="ECO:0000256" key="3">
    <source>
        <dbReference type="ARBA" id="ARBA00023125"/>
    </source>
</evidence>
<keyword evidence="7" id="KW-1185">Reference proteome</keyword>
<comment type="similarity">
    <text evidence="1">Belongs to the LysR transcriptional regulatory family.</text>
</comment>
<keyword evidence="2" id="KW-0805">Transcription regulation</keyword>
<comment type="caution">
    <text evidence="6">The sequence shown here is derived from an EMBL/GenBank/DDBJ whole genome shotgun (WGS) entry which is preliminary data.</text>
</comment>
<evidence type="ECO:0000256" key="2">
    <source>
        <dbReference type="ARBA" id="ARBA00023015"/>
    </source>
</evidence>
<evidence type="ECO:0000259" key="5">
    <source>
        <dbReference type="Pfam" id="PF03466"/>
    </source>
</evidence>
<reference evidence="7" key="1">
    <citation type="journal article" date="2019" name="Int. J. Syst. Evol. Microbiol.">
        <title>The Global Catalogue of Microorganisms (GCM) 10K type strain sequencing project: providing services to taxonomists for standard genome sequencing and annotation.</title>
        <authorList>
            <consortium name="The Broad Institute Genomics Platform"/>
            <consortium name="The Broad Institute Genome Sequencing Center for Infectious Disease"/>
            <person name="Wu L."/>
            <person name="Ma J."/>
        </authorList>
    </citation>
    <scope>NUCLEOTIDE SEQUENCE [LARGE SCALE GENOMIC DNA]</scope>
    <source>
        <strain evidence="7">CGMCC 4.7177</strain>
    </source>
</reference>
<evidence type="ECO:0000256" key="4">
    <source>
        <dbReference type="ARBA" id="ARBA00023163"/>
    </source>
</evidence>
<accession>A0ABW4SED7</accession>
<dbReference type="PANTHER" id="PTHR30346:SF28">
    <property type="entry name" value="HTH-TYPE TRANSCRIPTIONAL REGULATOR CYNR"/>
    <property type="match status" value="1"/>
</dbReference>
<dbReference type="Pfam" id="PF03466">
    <property type="entry name" value="LysR_substrate"/>
    <property type="match status" value="1"/>
</dbReference>
<dbReference type="EMBL" id="JBHUGI010000004">
    <property type="protein sequence ID" value="MFD1926774.1"/>
    <property type="molecule type" value="Genomic_DNA"/>
</dbReference>
<name>A0ABW4SED7_9BACL</name>
<dbReference type="InterPro" id="IPR005119">
    <property type="entry name" value="LysR_subst-bd"/>
</dbReference>
<keyword evidence="4" id="KW-0804">Transcription</keyword>
<sequence>MLPISNLKMAMVPSAAITILPRILNIAHQRFPNLNLLLEETDSVNALNLMLDKKCQIALIRTPQDTSFLAESGLNYRELQRHPIKLIVSSDHELAKRDEVLLSELKNERFISHHKVHSASLHFLFEKACFYEGFTPQSICEGSELHTILTLVSHNIGVGIMPMDILEVSNSFNVKALDIKNQKLESSITIIWGDSFYLDSLIEEVIQIINPCEKELILH</sequence>
<dbReference type="Proteomes" id="UP001597218">
    <property type="component" value="Unassembled WGS sequence"/>
</dbReference>
<proteinExistence type="inferred from homology"/>